<comment type="caution">
    <text evidence="1">The sequence shown here is derived from an EMBL/GenBank/DDBJ whole genome shotgun (WGS) entry which is preliminary data.</text>
</comment>
<reference evidence="1 2" key="1">
    <citation type="submission" date="2020-02" db="EMBL/GenBank/DDBJ databases">
        <authorList>
            <person name="Ma Q."/>
            <person name="Huang Y."/>
            <person name="Song X."/>
            <person name="Pei D."/>
        </authorList>
    </citation>
    <scope>NUCLEOTIDE SEQUENCE [LARGE SCALE GENOMIC DNA]</scope>
    <source>
        <strain evidence="1">Sxm20200214</strain>
        <tissue evidence="1">Leaf</tissue>
    </source>
</reference>
<keyword evidence="2" id="KW-1185">Reference proteome</keyword>
<organism evidence="1 2">
    <name type="scientific">Brassica carinata</name>
    <name type="common">Ethiopian mustard</name>
    <name type="synonym">Abyssinian cabbage</name>
    <dbReference type="NCBI Taxonomy" id="52824"/>
    <lineage>
        <taxon>Eukaryota</taxon>
        <taxon>Viridiplantae</taxon>
        <taxon>Streptophyta</taxon>
        <taxon>Embryophyta</taxon>
        <taxon>Tracheophyta</taxon>
        <taxon>Spermatophyta</taxon>
        <taxon>Magnoliopsida</taxon>
        <taxon>eudicotyledons</taxon>
        <taxon>Gunneridae</taxon>
        <taxon>Pentapetalae</taxon>
        <taxon>rosids</taxon>
        <taxon>malvids</taxon>
        <taxon>Brassicales</taxon>
        <taxon>Brassicaceae</taxon>
        <taxon>Brassiceae</taxon>
        <taxon>Brassica</taxon>
    </lineage>
</organism>
<evidence type="ECO:0000313" key="1">
    <source>
        <dbReference type="EMBL" id="KAG2318204.1"/>
    </source>
</evidence>
<dbReference type="Proteomes" id="UP000886595">
    <property type="component" value="Unassembled WGS sequence"/>
</dbReference>
<accession>A0A8X8AZE7</accession>
<evidence type="ECO:0000313" key="2">
    <source>
        <dbReference type="Proteomes" id="UP000886595"/>
    </source>
</evidence>
<dbReference type="OrthoDB" id="249703at2759"/>
<gene>
    <name evidence="1" type="ORF">Bca52824_021326</name>
</gene>
<proteinExistence type="predicted"/>
<sequence>MSSVSHMYKGVDLTSVFEMGVAAESLKMNPMGKGEEATGLDALHTHLTACDLNLRFSTVLTKSFTSAFPHVENTDPNKDTE</sequence>
<protein>
    <submittedName>
        <fullName evidence="1">Uncharacterized protein</fullName>
    </submittedName>
</protein>
<dbReference type="EMBL" id="JAAMPC010000004">
    <property type="protein sequence ID" value="KAG2318204.1"/>
    <property type="molecule type" value="Genomic_DNA"/>
</dbReference>
<dbReference type="AlphaFoldDB" id="A0A8X8AZE7"/>
<name>A0A8X8AZE7_BRACI</name>